<reference evidence="2" key="1">
    <citation type="submission" date="2019-12" db="EMBL/GenBank/DDBJ databases">
        <title>Genome sequencing and annotation of Brassica cretica.</title>
        <authorList>
            <person name="Studholme D.J."/>
            <person name="Sarris P."/>
        </authorList>
    </citation>
    <scope>NUCLEOTIDE SEQUENCE</scope>
    <source>
        <strain evidence="2">PFS-109/04</strain>
        <tissue evidence="2">Leaf</tissue>
    </source>
</reference>
<accession>A0A8S9PN20</accession>
<evidence type="ECO:0000313" key="3">
    <source>
        <dbReference type="Proteomes" id="UP000712600"/>
    </source>
</evidence>
<proteinExistence type="predicted"/>
<dbReference type="Proteomes" id="UP000712600">
    <property type="component" value="Unassembled WGS sequence"/>
</dbReference>
<gene>
    <name evidence="2" type="ORF">F2Q69_00009965</name>
</gene>
<feature type="compositionally biased region" description="Pro residues" evidence="1">
    <location>
        <begin position="26"/>
        <end position="35"/>
    </location>
</feature>
<protein>
    <submittedName>
        <fullName evidence="2">Uncharacterized protein</fullName>
    </submittedName>
</protein>
<evidence type="ECO:0000313" key="2">
    <source>
        <dbReference type="EMBL" id="KAF3514317.1"/>
    </source>
</evidence>
<sequence length="75" mass="7900">MSVQVLQLIQETAFTPPISEPFCPLSLPPSTPTPPDSKTTPPGNPLTESPDFSFAAEISHRNIAAAASPLPSTTR</sequence>
<name>A0A8S9PN20_BRACR</name>
<organism evidence="2 3">
    <name type="scientific">Brassica cretica</name>
    <name type="common">Mustard</name>
    <dbReference type="NCBI Taxonomy" id="69181"/>
    <lineage>
        <taxon>Eukaryota</taxon>
        <taxon>Viridiplantae</taxon>
        <taxon>Streptophyta</taxon>
        <taxon>Embryophyta</taxon>
        <taxon>Tracheophyta</taxon>
        <taxon>Spermatophyta</taxon>
        <taxon>Magnoliopsida</taxon>
        <taxon>eudicotyledons</taxon>
        <taxon>Gunneridae</taxon>
        <taxon>Pentapetalae</taxon>
        <taxon>rosids</taxon>
        <taxon>malvids</taxon>
        <taxon>Brassicales</taxon>
        <taxon>Brassicaceae</taxon>
        <taxon>Brassiceae</taxon>
        <taxon>Brassica</taxon>
    </lineage>
</organism>
<feature type="region of interest" description="Disordered" evidence="1">
    <location>
        <begin position="16"/>
        <end position="50"/>
    </location>
</feature>
<comment type="caution">
    <text evidence="2">The sequence shown here is derived from an EMBL/GenBank/DDBJ whole genome shotgun (WGS) entry which is preliminary data.</text>
</comment>
<dbReference type="EMBL" id="QGKX02001521">
    <property type="protein sequence ID" value="KAF3514317.1"/>
    <property type="molecule type" value="Genomic_DNA"/>
</dbReference>
<evidence type="ECO:0000256" key="1">
    <source>
        <dbReference type="SAM" id="MobiDB-lite"/>
    </source>
</evidence>
<dbReference type="AlphaFoldDB" id="A0A8S9PN20"/>